<dbReference type="AlphaFoldDB" id="A0A2S2QV79"/>
<evidence type="ECO:0000313" key="2">
    <source>
        <dbReference type="EMBL" id="MBY81400.1"/>
    </source>
</evidence>
<name>A0A2S2QV79_9HEMI</name>
<accession>A0A2S2QV79</accession>
<protein>
    <submittedName>
        <fullName evidence="2">Uncharacterized protein</fullName>
    </submittedName>
</protein>
<feature type="region of interest" description="Disordered" evidence="1">
    <location>
        <begin position="209"/>
        <end position="239"/>
    </location>
</feature>
<dbReference type="EMBL" id="GGMS01012197">
    <property type="protein sequence ID" value="MBY81400.1"/>
    <property type="molecule type" value="Transcribed_RNA"/>
</dbReference>
<evidence type="ECO:0000256" key="1">
    <source>
        <dbReference type="SAM" id="MobiDB-lite"/>
    </source>
</evidence>
<sequence length="282" mass="32535">MVNSTLKTKTSPSIQIKSKNTLTPNILLRNKNADDVSLKYIDSHSQSSKKKTPQPVEITKTATEKPCLEIKNSHTENNIIQLRELKLNIKRIDAKNYESILTPHSLKMIEVKSPDNTLPENLQTTTKKRTRKRVDRFGEPVDFNEIEELHTLPKTKHPQKRFLPSSTSSEPITINELESVTPKRTRKRVDRFGEPVDFNEIEELHTPSKTKHLQKRFLPSSTSSEPITTNELESVTPKRTRKPVDRFGEPVDFNEIEELHTPKTVIFFNFFHTFLINVAMQS</sequence>
<proteinExistence type="predicted"/>
<reference evidence="2" key="1">
    <citation type="submission" date="2018-04" db="EMBL/GenBank/DDBJ databases">
        <title>Transcriptome assembly of Sipha flava.</title>
        <authorList>
            <person name="Scully E.D."/>
            <person name="Geib S.M."/>
            <person name="Palmer N.A."/>
            <person name="Koch K."/>
            <person name="Bradshaw J."/>
            <person name="Heng-Moss T."/>
            <person name="Sarath G."/>
        </authorList>
    </citation>
    <scope>NUCLEOTIDE SEQUENCE</scope>
</reference>
<gene>
    <name evidence="2" type="ORF">g.121069</name>
</gene>
<organism evidence="2">
    <name type="scientific">Sipha flava</name>
    <name type="common">yellow sugarcane aphid</name>
    <dbReference type="NCBI Taxonomy" id="143950"/>
    <lineage>
        <taxon>Eukaryota</taxon>
        <taxon>Metazoa</taxon>
        <taxon>Ecdysozoa</taxon>
        <taxon>Arthropoda</taxon>
        <taxon>Hexapoda</taxon>
        <taxon>Insecta</taxon>
        <taxon>Pterygota</taxon>
        <taxon>Neoptera</taxon>
        <taxon>Paraneoptera</taxon>
        <taxon>Hemiptera</taxon>
        <taxon>Sternorrhyncha</taxon>
        <taxon>Aphidomorpha</taxon>
        <taxon>Aphidoidea</taxon>
        <taxon>Aphididae</taxon>
        <taxon>Sipha</taxon>
    </lineage>
</organism>
<feature type="compositionally biased region" description="Polar residues" evidence="1">
    <location>
        <begin position="219"/>
        <end position="233"/>
    </location>
</feature>